<dbReference type="SMART" id="SM00558">
    <property type="entry name" value="JmjC"/>
    <property type="match status" value="1"/>
</dbReference>
<dbReference type="InterPro" id="IPR003347">
    <property type="entry name" value="JmjC_dom"/>
</dbReference>
<evidence type="ECO:0000259" key="2">
    <source>
        <dbReference type="PROSITE" id="PS51184"/>
    </source>
</evidence>
<dbReference type="PANTHER" id="PTHR12461">
    <property type="entry name" value="HYPOXIA-INDUCIBLE FACTOR 1 ALPHA INHIBITOR-RELATED"/>
    <property type="match status" value="1"/>
</dbReference>
<keyword evidence="4" id="KW-1185">Reference proteome</keyword>
<dbReference type="InterPro" id="IPR041667">
    <property type="entry name" value="Cupin_8"/>
</dbReference>
<dbReference type="AlphaFoldDB" id="A0A0V0R294"/>
<dbReference type="InterPro" id="IPR014710">
    <property type="entry name" value="RmlC-like_jellyroll"/>
</dbReference>
<sequence>MCDCYCSSKDLYRNSNKQYQLLQGGKFTCDRKFENFYDPRKTGKFTKIFNSSLEVGEITFPQHQIEEIDFQEIIDNPIFFYKDFVVKNKPAKILNAINDWPALENWADINYVKEKMKSTNEQKITVDITPDGFADSVHGEYFCQPWQEQMSFKEFLKLEDDKNLNDFVPYIQKQNGNLDSEFEFLYQDISDNLQNIGSNKFFDKQPDASNFWMGHGKSVSAMHKDHYENFYAVLTGEKHFTLAPPEVYPFLGNSQFINGYWNYDKEKSEFYLDLKNQSGQNNNNQEKIQWTGLNIDLDLDRQKFPYLKDIPQYHVVLKPGEVLYLPAIWYHQVAQEKQSQNTSNHDYITAVNFWYDMQFDQKYRCYQLINDLVNLTNGKLCLNLEFPNEKNKLFYLDNNFTFANFKALVQIEHPNYQIDFDFSQAKSKKIKYDEDSLISQFIEEKQKGEIDIHIDEIKYQLKNIGNFPLNQQIENLWNQEGSDQYIKLYKFCLQSQLKSSHAGSITHFVKKFLDETNKLGQNKQLADVEIDKIFRECIKEFSDPVKQKIEHLTQKKNELISQLDKLEQEKEKIQNLAEKRIRLSSHFCLV</sequence>
<dbReference type="PANTHER" id="PTHR12461:SF99">
    <property type="entry name" value="BIFUNCTIONAL PEPTIDASE AND (3S)-LYSYL HYDROXYLASE JMJD7"/>
    <property type="match status" value="1"/>
</dbReference>
<dbReference type="OrthoDB" id="288221at2759"/>
<dbReference type="InParanoid" id="A0A0V0R294"/>
<dbReference type="SUPFAM" id="SSF51197">
    <property type="entry name" value="Clavaminate synthase-like"/>
    <property type="match status" value="1"/>
</dbReference>
<evidence type="ECO:0000256" key="1">
    <source>
        <dbReference type="SAM" id="Coils"/>
    </source>
</evidence>
<reference evidence="3 4" key="1">
    <citation type="journal article" date="2015" name="Sci. Rep.">
        <title>Genome of the facultative scuticociliatosis pathogen Pseudocohnilembus persalinus provides insight into its virulence through horizontal gene transfer.</title>
        <authorList>
            <person name="Xiong J."/>
            <person name="Wang G."/>
            <person name="Cheng J."/>
            <person name="Tian M."/>
            <person name="Pan X."/>
            <person name="Warren A."/>
            <person name="Jiang C."/>
            <person name="Yuan D."/>
            <person name="Miao W."/>
        </authorList>
    </citation>
    <scope>NUCLEOTIDE SEQUENCE [LARGE SCALE GENOMIC DNA]</scope>
    <source>
        <strain evidence="3">36N120E</strain>
    </source>
</reference>
<gene>
    <name evidence="3" type="ORF">PPERSA_03518</name>
</gene>
<dbReference type="PROSITE" id="PS51184">
    <property type="entry name" value="JMJC"/>
    <property type="match status" value="1"/>
</dbReference>
<evidence type="ECO:0000313" key="3">
    <source>
        <dbReference type="EMBL" id="KRX08647.1"/>
    </source>
</evidence>
<comment type="caution">
    <text evidence="3">The sequence shown here is derived from an EMBL/GenBank/DDBJ whole genome shotgun (WGS) entry which is preliminary data.</text>
</comment>
<proteinExistence type="predicted"/>
<dbReference type="Pfam" id="PF13621">
    <property type="entry name" value="Cupin_8"/>
    <property type="match status" value="1"/>
</dbReference>
<evidence type="ECO:0000313" key="4">
    <source>
        <dbReference type="Proteomes" id="UP000054937"/>
    </source>
</evidence>
<feature type="domain" description="JmjC" evidence="2">
    <location>
        <begin position="182"/>
        <end position="370"/>
    </location>
</feature>
<accession>A0A0V0R294</accession>
<dbReference type="Proteomes" id="UP000054937">
    <property type="component" value="Unassembled WGS sequence"/>
</dbReference>
<keyword evidence="1" id="KW-0175">Coiled coil</keyword>
<protein>
    <recommendedName>
        <fullName evidence="2">JmjC domain-containing protein</fullName>
    </recommendedName>
</protein>
<name>A0A0V0R294_PSEPJ</name>
<organism evidence="3 4">
    <name type="scientific">Pseudocohnilembus persalinus</name>
    <name type="common">Ciliate</name>
    <dbReference type="NCBI Taxonomy" id="266149"/>
    <lineage>
        <taxon>Eukaryota</taxon>
        <taxon>Sar</taxon>
        <taxon>Alveolata</taxon>
        <taxon>Ciliophora</taxon>
        <taxon>Intramacronucleata</taxon>
        <taxon>Oligohymenophorea</taxon>
        <taxon>Scuticociliatia</taxon>
        <taxon>Philasterida</taxon>
        <taxon>Pseudocohnilembidae</taxon>
        <taxon>Pseudocohnilembus</taxon>
    </lineage>
</organism>
<dbReference type="Gene3D" id="2.60.120.10">
    <property type="entry name" value="Jelly Rolls"/>
    <property type="match status" value="1"/>
</dbReference>
<dbReference type="EMBL" id="LDAU01000060">
    <property type="protein sequence ID" value="KRX08647.1"/>
    <property type="molecule type" value="Genomic_DNA"/>
</dbReference>
<feature type="coiled-coil region" evidence="1">
    <location>
        <begin position="549"/>
        <end position="586"/>
    </location>
</feature>